<protein>
    <submittedName>
        <fullName evidence="1">Uncharacterized protein</fullName>
    </submittedName>
</protein>
<dbReference type="AlphaFoldDB" id="A0A2S2Q624"/>
<proteinExistence type="predicted"/>
<evidence type="ECO:0000313" key="2">
    <source>
        <dbReference type="EMBL" id="MBY83570.1"/>
    </source>
</evidence>
<evidence type="ECO:0000313" key="1">
    <source>
        <dbReference type="EMBL" id="MBY73205.1"/>
    </source>
</evidence>
<organism evidence="1">
    <name type="scientific">Sipha flava</name>
    <name type="common">yellow sugarcane aphid</name>
    <dbReference type="NCBI Taxonomy" id="143950"/>
    <lineage>
        <taxon>Eukaryota</taxon>
        <taxon>Metazoa</taxon>
        <taxon>Ecdysozoa</taxon>
        <taxon>Arthropoda</taxon>
        <taxon>Hexapoda</taxon>
        <taxon>Insecta</taxon>
        <taxon>Pterygota</taxon>
        <taxon>Neoptera</taxon>
        <taxon>Paraneoptera</taxon>
        <taxon>Hemiptera</taxon>
        <taxon>Sternorrhyncha</taxon>
        <taxon>Aphidomorpha</taxon>
        <taxon>Aphidoidea</taxon>
        <taxon>Aphididae</taxon>
        <taxon>Sipha</taxon>
    </lineage>
</organism>
<dbReference type="EMBL" id="GGMS01004002">
    <property type="protein sequence ID" value="MBY73205.1"/>
    <property type="molecule type" value="Transcribed_RNA"/>
</dbReference>
<accession>A0A2S2Q624</accession>
<name>A0A2S2Q624_9HEMI</name>
<dbReference type="EMBL" id="GGMS01014367">
    <property type="protein sequence ID" value="MBY83570.1"/>
    <property type="molecule type" value="Transcribed_RNA"/>
</dbReference>
<gene>
    <name evidence="2" type="ORF">g.153083</name>
    <name evidence="1" type="ORF">g.153087</name>
</gene>
<sequence length="109" mass="12766">MRLQTRCTTRSCVDGGRFDSGWVVSFRHRFSKRTTGNKTNNSEPVQRTMPVQTHGDCILYKTIEHTYKYIIFVGTHACTLYERDYPVVSRTIDHHICIQRTTKAVDIRR</sequence>
<reference evidence="1" key="1">
    <citation type="submission" date="2018-04" db="EMBL/GenBank/DDBJ databases">
        <title>Transcriptome assembly of Sipha flava.</title>
        <authorList>
            <person name="Scully E.D."/>
            <person name="Geib S.M."/>
            <person name="Palmer N.A."/>
            <person name="Koch K."/>
            <person name="Bradshaw J."/>
            <person name="Heng-Moss T."/>
            <person name="Sarath G."/>
        </authorList>
    </citation>
    <scope>NUCLEOTIDE SEQUENCE</scope>
</reference>